<dbReference type="EMBL" id="FMBI01000037">
    <property type="protein sequence ID" value="SCC54892.1"/>
    <property type="molecule type" value="Genomic_DNA"/>
</dbReference>
<dbReference type="Proteomes" id="UP000195991">
    <property type="component" value="Unassembled WGS sequence"/>
</dbReference>
<evidence type="ECO:0000313" key="1">
    <source>
        <dbReference type="EMBL" id="SCC54892.1"/>
    </source>
</evidence>
<gene>
    <name evidence="1" type="ORF">BTT61001_04298</name>
</gene>
<organism evidence="1 2">
    <name type="scientific">Bacillus thuringiensis</name>
    <dbReference type="NCBI Taxonomy" id="1428"/>
    <lineage>
        <taxon>Bacteria</taxon>
        <taxon>Bacillati</taxon>
        <taxon>Bacillota</taxon>
        <taxon>Bacilli</taxon>
        <taxon>Bacillales</taxon>
        <taxon>Bacillaceae</taxon>
        <taxon>Bacillus</taxon>
        <taxon>Bacillus cereus group</taxon>
    </lineage>
</organism>
<name>A0A1C4FGB6_BACTU</name>
<protein>
    <submittedName>
        <fullName evidence="1">Uncharacterized protein</fullName>
    </submittedName>
</protein>
<sequence>MLYGEKLHKEISKFLDDVENGAERRSDLIGQTGTITRNIEIIDATETEHGVSVRVSDNVGEVYWTDLNDVELN</sequence>
<dbReference type="AlphaFoldDB" id="A0A1C4FGB6"/>
<dbReference type="RefSeq" id="WP_256942169.1">
    <property type="nucleotide sequence ID" value="NZ_FMBI01000037.1"/>
</dbReference>
<reference evidence="1 2" key="1">
    <citation type="submission" date="2016-08" db="EMBL/GenBank/DDBJ databases">
        <authorList>
            <person name="Seilhamer J.J."/>
        </authorList>
    </citation>
    <scope>NUCLEOTIDE SEQUENCE [LARGE SCALE GENOMIC DNA]</scope>
    <source>
        <strain evidence="1 2">IEBC_T61001</strain>
    </source>
</reference>
<proteinExistence type="predicted"/>
<accession>A0A1C4FGB6</accession>
<evidence type="ECO:0000313" key="2">
    <source>
        <dbReference type="Proteomes" id="UP000195991"/>
    </source>
</evidence>